<keyword evidence="3" id="KW-1185">Reference proteome</keyword>
<reference evidence="2 3" key="1">
    <citation type="submission" date="2015-01" db="EMBL/GenBank/DDBJ databases">
        <title>The Genome Sequence of Exophiala xenobiotica CBS118157.</title>
        <authorList>
            <consortium name="The Broad Institute Genomics Platform"/>
            <person name="Cuomo C."/>
            <person name="de Hoog S."/>
            <person name="Gorbushina A."/>
            <person name="Stielow B."/>
            <person name="Teixiera M."/>
            <person name="Abouelleil A."/>
            <person name="Chapman S.B."/>
            <person name="Priest M."/>
            <person name="Young S.K."/>
            <person name="Wortman J."/>
            <person name="Nusbaum C."/>
            <person name="Birren B."/>
        </authorList>
    </citation>
    <scope>NUCLEOTIDE SEQUENCE [LARGE SCALE GENOMIC DNA]</scope>
    <source>
        <strain evidence="2 3">CBS 118157</strain>
    </source>
</reference>
<name>A0A0D2ETR8_9EURO</name>
<dbReference type="InterPro" id="IPR051411">
    <property type="entry name" value="Polyketide_trans_af380"/>
</dbReference>
<dbReference type="RefSeq" id="XP_013319682.1">
    <property type="nucleotide sequence ID" value="XM_013464228.1"/>
</dbReference>
<evidence type="ECO:0000313" key="2">
    <source>
        <dbReference type="EMBL" id="KIW59098.1"/>
    </source>
</evidence>
<dbReference type="Gene3D" id="3.40.50.1820">
    <property type="entry name" value="alpha/beta hydrolase"/>
    <property type="match status" value="1"/>
</dbReference>
<comment type="similarity">
    <text evidence="1">Belongs to the polyketide transferase af380 family.</text>
</comment>
<dbReference type="GeneID" id="25325481"/>
<sequence>MLQLSGELYAPDAGAPNRNGAAVVVSHPMTGVKEQASADHARLLSKAGFYALTFDAGYQGESTGQPRGLEDPIRESRKQGCCDLLELAEGQS</sequence>
<proteinExistence type="inferred from homology"/>
<gene>
    <name evidence="2" type="ORF">PV05_03573</name>
</gene>
<evidence type="ECO:0000256" key="1">
    <source>
        <dbReference type="ARBA" id="ARBA00029464"/>
    </source>
</evidence>
<evidence type="ECO:0008006" key="4">
    <source>
        <dbReference type="Google" id="ProtNLM"/>
    </source>
</evidence>
<dbReference type="STRING" id="348802.A0A0D2ETR8"/>
<organism evidence="2 3">
    <name type="scientific">Exophiala xenobiotica</name>
    <dbReference type="NCBI Taxonomy" id="348802"/>
    <lineage>
        <taxon>Eukaryota</taxon>
        <taxon>Fungi</taxon>
        <taxon>Dikarya</taxon>
        <taxon>Ascomycota</taxon>
        <taxon>Pezizomycotina</taxon>
        <taxon>Eurotiomycetes</taxon>
        <taxon>Chaetothyriomycetidae</taxon>
        <taxon>Chaetothyriales</taxon>
        <taxon>Herpotrichiellaceae</taxon>
        <taxon>Exophiala</taxon>
    </lineage>
</organism>
<dbReference type="OrthoDB" id="2498029at2759"/>
<dbReference type="AlphaFoldDB" id="A0A0D2ETR8"/>
<dbReference type="HOGENOM" id="CLU_2413283_0_0_1"/>
<protein>
    <recommendedName>
        <fullName evidence="4">Dienelactone hydrolase domain-containing protein</fullName>
    </recommendedName>
</protein>
<dbReference type="PANTHER" id="PTHR47751">
    <property type="entry name" value="SUPERFAMILY HYDROLASE, PUTATIVE (AFU_ORTHOLOGUE AFUA_2G16580)-RELATED"/>
    <property type="match status" value="1"/>
</dbReference>
<dbReference type="PANTHER" id="PTHR47751:SF1">
    <property type="entry name" value="SUPERFAMILY HYDROLASE, PUTATIVE (AFU_ORTHOLOGUE AFUA_2G16580)-RELATED"/>
    <property type="match status" value="1"/>
</dbReference>
<dbReference type="SUPFAM" id="SSF53474">
    <property type="entry name" value="alpha/beta-Hydrolases"/>
    <property type="match status" value="1"/>
</dbReference>
<evidence type="ECO:0000313" key="3">
    <source>
        <dbReference type="Proteomes" id="UP000054342"/>
    </source>
</evidence>
<dbReference type="EMBL" id="KN847318">
    <property type="protein sequence ID" value="KIW59098.1"/>
    <property type="molecule type" value="Genomic_DNA"/>
</dbReference>
<accession>A0A0D2ETR8</accession>
<dbReference type="InterPro" id="IPR029058">
    <property type="entry name" value="AB_hydrolase_fold"/>
</dbReference>
<dbReference type="Proteomes" id="UP000054342">
    <property type="component" value="Unassembled WGS sequence"/>
</dbReference>